<keyword evidence="9" id="KW-1185">Reference proteome</keyword>
<dbReference type="InterPro" id="IPR017039">
    <property type="entry name" value="Virul_fac_BrkB"/>
</dbReference>
<reference evidence="8 9" key="1">
    <citation type="submission" date="2019-02" db="EMBL/GenBank/DDBJ databases">
        <title>Deep-cultivation of Planctomycetes and their phenomic and genomic characterization uncovers novel biology.</title>
        <authorList>
            <person name="Wiegand S."/>
            <person name="Jogler M."/>
            <person name="Boedeker C."/>
            <person name="Pinto D."/>
            <person name="Vollmers J."/>
            <person name="Rivas-Marin E."/>
            <person name="Kohn T."/>
            <person name="Peeters S.H."/>
            <person name="Heuer A."/>
            <person name="Rast P."/>
            <person name="Oberbeckmann S."/>
            <person name="Bunk B."/>
            <person name="Jeske O."/>
            <person name="Meyerdierks A."/>
            <person name="Storesund J.E."/>
            <person name="Kallscheuer N."/>
            <person name="Luecker S."/>
            <person name="Lage O.M."/>
            <person name="Pohl T."/>
            <person name="Merkel B.J."/>
            <person name="Hornburger P."/>
            <person name="Mueller R.-W."/>
            <person name="Bruemmer F."/>
            <person name="Labrenz M."/>
            <person name="Spormann A.M."/>
            <person name="Op Den Camp H."/>
            <person name="Overmann J."/>
            <person name="Amann R."/>
            <person name="Jetten M.S.M."/>
            <person name="Mascher T."/>
            <person name="Medema M.H."/>
            <person name="Devos D.P."/>
            <person name="Kaster A.-K."/>
            <person name="Ovreas L."/>
            <person name="Rohde M."/>
            <person name="Galperin M.Y."/>
            <person name="Jogler C."/>
        </authorList>
    </citation>
    <scope>NUCLEOTIDE SEQUENCE [LARGE SCALE GENOMIC DNA]</scope>
    <source>
        <strain evidence="8 9">Pla52o</strain>
    </source>
</reference>
<evidence type="ECO:0000256" key="5">
    <source>
        <dbReference type="ARBA" id="ARBA00023136"/>
    </source>
</evidence>
<dbReference type="Proteomes" id="UP000316304">
    <property type="component" value="Unassembled WGS sequence"/>
</dbReference>
<dbReference type="EMBL" id="SJPT01000007">
    <property type="protein sequence ID" value="TWU21028.1"/>
    <property type="molecule type" value="Genomic_DNA"/>
</dbReference>
<evidence type="ECO:0000256" key="2">
    <source>
        <dbReference type="ARBA" id="ARBA00022475"/>
    </source>
</evidence>
<feature type="transmembrane region" description="Helical" evidence="7">
    <location>
        <begin position="160"/>
        <end position="181"/>
    </location>
</feature>
<comment type="caution">
    <text evidence="8">The sequence shown here is derived from an EMBL/GenBank/DDBJ whole genome shotgun (WGS) entry which is preliminary data.</text>
</comment>
<keyword evidence="3 7" id="KW-0812">Transmembrane</keyword>
<feature type="transmembrane region" description="Helical" evidence="7">
    <location>
        <begin position="284"/>
        <end position="304"/>
    </location>
</feature>
<evidence type="ECO:0000256" key="3">
    <source>
        <dbReference type="ARBA" id="ARBA00022692"/>
    </source>
</evidence>
<keyword evidence="4 7" id="KW-1133">Transmembrane helix</keyword>
<evidence type="ECO:0000256" key="4">
    <source>
        <dbReference type="ARBA" id="ARBA00022989"/>
    </source>
</evidence>
<evidence type="ECO:0000256" key="6">
    <source>
        <dbReference type="SAM" id="MobiDB-lite"/>
    </source>
</evidence>
<evidence type="ECO:0000313" key="9">
    <source>
        <dbReference type="Proteomes" id="UP000316304"/>
    </source>
</evidence>
<dbReference type="Pfam" id="PF03631">
    <property type="entry name" value="Virul_fac_BrkB"/>
    <property type="match status" value="1"/>
</dbReference>
<evidence type="ECO:0000256" key="7">
    <source>
        <dbReference type="SAM" id="Phobius"/>
    </source>
</evidence>
<feature type="transmembrane region" description="Helical" evidence="7">
    <location>
        <begin position="254"/>
        <end position="272"/>
    </location>
</feature>
<evidence type="ECO:0000256" key="1">
    <source>
        <dbReference type="ARBA" id="ARBA00004651"/>
    </source>
</evidence>
<dbReference type="AlphaFoldDB" id="A0A5C6CA06"/>
<organism evidence="8 9">
    <name type="scientific">Novipirellula galeiformis</name>
    <dbReference type="NCBI Taxonomy" id="2528004"/>
    <lineage>
        <taxon>Bacteria</taxon>
        <taxon>Pseudomonadati</taxon>
        <taxon>Planctomycetota</taxon>
        <taxon>Planctomycetia</taxon>
        <taxon>Pirellulales</taxon>
        <taxon>Pirellulaceae</taxon>
        <taxon>Novipirellula</taxon>
    </lineage>
</organism>
<name>A0A5C6CA06_9BACT</name>
<feature type="region of interest" description="Disordered" evidence="6">
    <location>
        <begin position="1"/>
        <end position="20"/>
    </location>
</feature>
<evidence type="ECO:0000313" key="8">
    <source>
        <dbReference type="EMBL" id="TWU21028.1"/>
    </source>
</evidence>
<evidence type="ECO:0008006" key="10">
    <source>
        <dbReference type="Google" id="ProtNLM"/>
    </source>
</evidence>
<feature type="transmembrane region" description="Helical" evidence="7">
    <location>
        <begin position="89"/>
        <end position="110"/>
    </location>
</feature>
<dbReference type="NCBIfam" id="TIGR00765">
    <property type="entry name" value="yihY_not_rbn"/>
    <property type="match status" value="1"/>
</dbReference>
<dbReference type="PANTHER" id="PTHR30213">
    <property type="entry name" value="INNER MEMBRANE PROTEIN YHJD"/>
    <property type="match status" value="1"/>
</dbReference>
<gene>
    <name evidence="8" type="ORF">Pla52o_40600</name>
</gene>
<feature type="transmembrane region" description="Helical" evidence="7">
    <location>
        <begin position="208"/>
        <end position="234"/>
    </location>
</feature>
<feature type="transmembrane region" description="Helical" evidence="7">
    <location>
        <begin position="316"/>
        <end position="338"/>
    </location>
</feature>
<keyword evidence="2" id="KW-1003">Cell membrane</keyword>
<keyword evidence="5 7" id="KW-0472">Membrane</keyword>
<comment type="subcellular location">
    <subcellularLocation>
        <location evidence="1">Cell membrane</location>
        <topology evidence="1">Multi-pass membrane protein</topology>
    </subcellularLocation>
</comment>
<accession>A0A5C6CA06</accession>
<proteinExistence type="predicted"/>
<dbReference type="GO" id="GO:0005886">
    <property type="term" value="C:plasma membrane"/>
    <property type="evidence" value="ECO:0007669"/>
    <property type="project" value="UniProtKB-SubCell"/>
</dbReference>
<dbReference type="PANTHER" id="PTHR30213:SF1">
    <property type="entry name" value="INNER MEMBRANE PROTEIN YHJD"/>
    <property type="match status" value="1"/>
</dbReference>
<sequence>MRRGITGSDPLEFPWPPKEWPPKEWLPQGSDRYTATGTEIAALAFDTATKREFEPHSSTPSDRATDMDFLKQIFAEFSKNRCTTLAAALAYYTAFALPPLLYLLLTILTFGMSMMYDSDQAEAKATAMLQSQAAQMMGNPAASDQIATILENNQKDDGKWWKTLLSFAGIIVGATGVVAALQDALNQVWEVKPDPETTGIMDIIGKRILSFAMILGLGFLLLVSLIVSSVLAGLGDQLGGLIGMSETVASAVNFAIQAIVVYVIFAAIFKFMPDAQVRWRDVAVGAAVTTVLFLLGRFAMQMYFSFSEPGAQLGAAAASLAVLLVWVYYTAMIVLLGAEATQVYAVRLGGGIVPEPSAVRVVEQIKRTNESTKHRAT</sequence>
<protein>
    <recommendedName>
        <fullName evidence="10">Inner membrane protein YhjD</fullName>
    </recommendedName>
</protein>